<evidence type="ECO:0000256" key="1">
    <source>
        <dbReference type="SAM" id="MobiDB-lite"/>
    </source>
</evidence>
<dbReference type="Proteomes" id="UP000540556">
    <property type="component" value="Unassembled WGS sequence"/>
</dbReference>
<gene>
    <name evidence="2" type="ORF">HLH27_16480</name>
</gene>
<comment type="caution">
    <text evidence="2">The sequence shown here is derived from an EMBL/GenBank/DDBJ whole genome shotgun (WGS) entry which is preliminary data.</text>
</comment>
<dbReference type="EMBL" id="JABEQK010000019">
    <property type="protein sequence ID" value="MBB2206594.1"/>
    <property type="molecule type" value="Genomic_DNA"/>
</dbReference>
<reference evidence="2 3" key="1">
    <citation type="submission" date="2020-04" db="EMBL/GenBank/DDBJ databases">
        <title>Description of novel Gluconacetobacter.</title>
        <authorList>
            <person name="Sombolestani A."/>
        </authorList>
    </citation>
    <scope>NUCLEOTIDE SEQUENCE [LARGE SCALE GENOMIC DNA]</scope>
    <source>
        <strain evidence="2 3">LMG 27800</strain>
    </source>
</reference>
<evidence type="ECO:0000313" key="2">
    <source>
        <dbReference type="EMBL" id="MBB2206594.1"/>
    </source>
</evidence>
<feature type="region of interest" description="Disordered" evidence="1">
    <location>
        <begin position="1"/>
        <end position="20"/>
    </location>
</feature>
<evidence type="ECO:0000313" key="3">
    <source>
        <dbReference type="Proteomes" id="UP000540556"/>
    </source>
</evidence>
<dbReference type="AlphaFoldDB" id="A0A7W4KGQ1"/>
<organism evidence="2 3">
    <name type="scientific">Gluconacetobacter takamatsuzukensis</name>
    <dbReference type="NCBI Taxonomy" id="1286190"/>
    <lineage>
        <taxon>Bacteria</taxon>
        <taxon>Pseudomonadati</taxon>
        <taxon>Pseudomonadota</taxon>
        <taxon>Alphaproteobacteria</taxon>
        <taxon>Acetobacterales</taxon>
        <taxon>Acetobacteraceae</taxon>
        <taxon>Gluconacetobacter</taxon>
    </lineage>
</organism>
<dbReference type="Pfam" id="PF11373">
    <property type="entry name" value="DUF3175"/>
    <property type="match status" value="1"/>
</dbReference>
<sequence>MTVRKNADPPAQPRRWSADVTHHSDALDLEPDIFNSDDPHRIAESLKQSAERSTRRKAPPFRSAMSMLVFYINRAGRALSPQRRKVLDRAKVELRRVFGRQG</sequence>
<proteinExistence type="predicted"/>
<keyword evidence="3" id="KW-1185">Reference proteome</keyword>
<dbReference type="RefSeq" id="WP_220790461.1">
    <property type="nucleotide sequence ID" value="NZ_JABEQK010000019.1"/>
</dbReference>
<name>A0A7W4KGQ1_9PROT</name>
<accession>A0A7W4KGQ1</accession>
<protein>
    <submittedName>
        <fullName evidence="2">DUF3175 domain-containing protein</fullName>
    </submittedName>
</protein>
<dbReference type="InterPro" id="IPR021513">
    <property type="entry name" value="Phage_RSL1_Orf186"/>
</dbReference>